<dbReference type="OrthoDB" id="9804277at2"/>
<evidence type="ECO:0000256" key="8">
    <source>
        <dbReference type="ARBA" id="ARBA00023315"/>
    </source>
</evidence>
<keyword evidence="4 9" id="KW-0808">Transferase</keyword>
<keyword evidence="7 9" id="KW-0472">Membrane</keyword>
<feature type="transmembrane region" description="Helical" evidence="9">
    <location>
        <begin position="32"/>
        <end position="49"/>
    </location>
</feature>
<evidence type="ECO:0000313" key="11">
    <source>
        <dbReference type="EMBL" id="ARU03676.1"/>
    </source>
</evidence>
<dbReference type="KEGG" id="cser:CCO03_02325"/>
<proteinExistence type="inferred from homology"/>
<dbReference type="PANTHER" id="PTHR38686">
    <property type="entry name" value="APOLIPOPROTEIN N-ACYLTRANSFERASE"/>
    <property type="match status" value="1"/>
</dbReference>
<evidence type="ECO:0000256" key="5">
    <source>
        <dbReference type="ARBA" id="ARBA00022692"/>
    </source>
</evidence>
<comment type="pathway">
    <text evidence="9">Protein modification; lipoprotein biosynthesis (N-acyl transfer).</text>
</comment>
<feature type="transmembrane region" description="Helical" evidence="9">
    <location>
        <begin position="122"/>
        <end position="143"/>
    </location>
</feature>
<keyword evidence="11" id="KW-0449">Lipoprotein</keyword>
<evidence type="ECO:0000259" key="10">
    <source>
        <dbReference type="PROSITE" id="PS50263"/>
    </source>
</evidence>
<keyword evidence="12" id="KW-1185">Reference proteome</keyword>
<dbReference type="Gene3D" id="3.60.110.10">
    <property type="entry name" value="Carbon-nitrogen hydrolase"/>
    <property type="match status" value="1"/>
</dbReference>
<dbReference type="UniPathway" id="UPA00666"/>
<dbReference type="Pfam" id="PF20154">
    <property type="entry name" value="LNT_N"/>
    <property type="match status" value="1"/>
</dbReference>
<dbReference type="RefSeq" id="WP_087276738.1">
    <property type="nucleotide sequence ID" value="NZ_CP021455.1"/>
</dbReference>
<keyword evidence="8 9" id="KW-0012">Acyltransferase</keyword>
<gene>
    <name evidence="9" type="primary">lnt</name>
    <name evidence="11" type="ORF">CCO03_02325</name>
</gene>
<dbReference type="CDD" id="cd07571">
    <property type="entry name" value="ALP_N-acyl_transferase"/>
    <property type="match status" value="1"/>
</dbReference>
<dbReference type="InterPro" id="IPR004563">
    <property type="entry name" value="Apolipo_AcylTrfase"/>
</dbReference>
<evidence type="ECO:0000313" key="12">
    <source>
        <dbReference type="Proteomes" id="UP000196138"/>
    </source>
</evidence>
<dbReference type="PROSITE" id="PS50263">
    <property type="entry name" value="CN_HYDROLASE"/>
    <property type="match status" value="1"/>
</dbReference>
<dbReference type="InterPro" id="IPR036526">
    <property type="entry name" value="C-N_Hydrolase_sf"/>
</dbReference>
<evidence type="ECO:0000256" key="7">
    <source>
        <dbReference type="ARBA" id="ARBA00023136"/>
    </source>
</evidence>
<comment type="function">
    <text evidence="9">Catalyzes the phospholipid dependent N-acylation of the N-terminal cysteine of apolipoprotein, the last step in lipoprotein maturation.</text>
</comment>
<dbReference type="InterPro" id="IPR003010">
    <property type="entry name" value="C-N_Hydrolase"/>
</dbReference>
<dbReference type="AlphaFoldDB" id="A0A1Y0EJB5"/>
<evidence type="ECO:0000256" key="2">
    <source>
        <dbReference type="ARBA" id="ARBA00010065"/>
    </source>
</evidence>
<comment type="similarity">
    <text evidence="2 9">Belongs to the CN hydrolase family. Apolipoprotein N-acyltransferase subfamily.</text>
</comment>
<dbReference type="Proteomes" id="UP000196138">
    <property type="component" value="Chromosome"/>
</dbReference>
<accession>A0A1Y0EJB5</accession>
<dbReference type="GO" id="GO:0042158">
    <property type="term" value="P:lipoprotein biosynthetic process"/>
    <property type="evidence" value="ECO:0007669"/>
    <property type="project" value="UniProtKB-UniRule"/>
</dbReference>
<reference evidence="11 12" key="1">
    <citation type="submission" date="2017-05" db="EMBL/GenBank/DDBJ databases">
        <authorList>
            <person name="Song R."/>
            <person name="Chenine A.L."/>
            <person name="Ruprecht R.M."/>
        </authorList>
    </citation>
    <scope>NUCLEOTIDE SEQUENCE [LARGE SCALE GENOMIC DNA]</scope>
    <source>
        <strain evidence="11 12">DSM 26136</strain>
    </source>
</reference>
<comment type="catalytic activity">
    <reaction evidence="9">
        <text>N-terminal S-1,2-diacyl-sn-glyceryl-L-cysteinyl-[lipoprotein] + a glycerophospholipid = N-acyl-S-1,2-diacyl-sn-glyceryl-L-cysteinyl-[lipoprotein] + a 2-acyl-sn-glycero-3-phospholipid + H(+)</text>
        <dbReference type="Rhea" id="RHEA:48228"/>
        <dbReference type="Rhea" id="RHEA-COMP:14681"/>
        <dbReference type="Rhea" id="RHEA-COMP:14684"/>
        <dbReference type="ChEBI" id="CHEBI:15378"/>
        <dbReference type="ChEBI" id="CHEBI:136912"/>
        <dbReference type="ChEBI" id="CHEBI:140656"/>
        <dbReference type="ChEBI" id="CHEBI:140657"/>
        <dbReference type="ChEBI" id="CHEBI:140660"/>
        <dbReference type="EC" id="2.3.1.269"/>
    </reaction>
</comment>
<feature type="transmembrane region" description="Helical" evidence="9">
    <location>
        <begin position="163"/>
        <end position="181"/>
    </location>
</feature>
<keyword evidence="5 9" id="KW-0812">Transmembrane</keyword>
<name>A0A1Y0EJB5_9BURK</name>
<feature type="domain" description="CN hydrolase" evidence="10">
    <location>
        <begin position="286"/>
        <end position="530"/>
    </location>
</feature>
<dbReference type="EMBL" id="CP021455">
    <property type="protein sequence ID" value="ARU03676.1"/>
    <property type="molecule type" value="Genomic_DNA"/>
</dbReference>
<feature type="transmembrane region" description="Helical" evidence="9">
    <location>
        <begin position="89"/>
        <end position="110"/>
    </location>
</feature>
<dbReference type="NCBIfam" id="TIGR00546">
    <property type="entry name" value="lnt"/>
    <property type="match status" value="1"/>
</dbReference>
<sequence length="573" mass="62169">MPRWRACGLRLIAALGLGVAQAASIAWWGHGQAVWWLQLLSLAGLVALLHHHADTVLREPAPDTWPQQAAASRWRRTWLGLRRSGSLQAFGWGWLYATAWLTATVWWLFISMHVYGGLAAPLAALAVLALAAFLALYYGVAAAAYHRMLRALRARGLQDRVRAAWWLPLAFAALWTLAEWARGTWLTGFPWGATGYAHVDGPLVSLAPWVGVYGMGWVAAWWAALLAAVLVRLASGTRPTAPGLRGLALTTSQTMALAGSLAACAVLGLVHGGFTRPTGELSVQLLQGNIPQDEKFEFGPGINRSLAWYGQALQSSTAPLVVTAETAIPLLPTQLPTRYWQAIQAPFTQPGSARAAIVAVPLGSIEAGYTNSVRTFAAGPAGQYRYDKHHLVPFGEFIPAGFHWFVRMMNIPLGDFQRGALPQPPLAWQGERIAPNICYEDLFGEEIGAGFGDAATAPTVLLNLSNIAWFGDSIAIDQHLAISRLRALEFERPMLRATNTGTTALIDHTGRVVRALPRLTAGVLDVTVQGRDGRTPYARWVAPWGLWPLVLACLGLLAGALWRLQLWGRQADV</sequence>
<dbReference type="GO" id="GO:0005886">
    <property type="term" value="C:plasma membrane"/>
    <property type="evidence" value="ECO:0007669"/>
    <property type="project" value="UniProtKB-SubCell"/>
</dbReference>
<evidence type="ECO:0000256" key="6">
    <source>
        <dbReference type="ARBA" id="ARBA00022989"/>
    </source>
</evidence>
<organism evidence="11 12">
    <name type="scientific">Comamonas serinivorans</name>
    <dbReference type="NCBI Taxonomy" id="1082851"/>
    <lineage>
        <taxon>Bacteria</taxon>
        <taxon>Pseudomonadati</taxon>
        <taxon>Pseudomonadota</taxon>
        <taxon>Betaproteobacteria</taxon>
        <taxon>Burkholderiales</taxon>
        <taxon>Comamonadaceae</taxon>
        <taxon>Comamonas</taxon>
    </lineage>
</organism>
<dbReference type="PANTHER" id="PTHR38686:SF1">
    <property type="entry name" value="APOLIPOPROTEIN N-ACYLTRANSFERASE"/>
    <property type="match status" value="1"/>
</dbReference>
<dbReference type="HAMAP" id="MF_01148">
    <property type="entry name" value="Lnt"/>
    <property type="match status" value="1"/>
</dbReference>
<feature type="transmembrane region" description="Helical" evidence="9">
    <location>
        <begin position="212"/>
        <end position="234"/>
    </location>
</feature>
<feature type="transmembrane region" description="Helical" evidence="9">
    <location>
        <begin position="544"/>
        <end position="564"/>
    </location>
</feature>
<dbReference type="SUPFAM" id="SSF56317">
    <property type="entry name" value="Carbon-nitrogen hydrolase"/>
    <property type="match status" value="1"/>
</dbReference>
<keyword evidence="6 9" id="KW-1133">Transmembrane helix</keyword>
<evidence type="ECO:0000256" key="1">
    <source>
        <dbReference type="ARBA" id="ARBA00004651"/>
    </source>
</evidence>
<dbReference type="GO" id="GO:0016410">
    <property type="term" value="F:N-acyltransferase activity"/>
    <property type="evidence" value="ECO:0007669"/>
    <property type="project" value="UniProtKB-UniRule"/>
</dbReference>
<evidence type="ECO:0000256" key="3">
    <source>
        <dbReference type="ARBA" id="ARBA00022475"/>
    </source>
</evidence>
<dbReference type="InterPro" id="IPR045378">
    <property type="entry name" value="LNT_N"/>
</dbReference>
<evidence type="ECO:0000256" key="4">
    <source>
        <dbReference type="ARBA" id="ARBA00022679"/>
    </source>
</evidence>
<keyword evidence="3 9" id="KW-1003">Cell membrane</keyword>
<protein>
    <recommendedName>
        <fullName evidence="9">Apolipoprotein N-acyltransferase</fullName>
        <shortName evidence="9">ALP N-acyltransferase</shortName>
        <ecNumber evidence="9">2.3.1.269</ecNumber>
    </recommendedName>
</protein>
<comment type="subcellular location">
    <subcellularLocation>
        <location evidence="1 9">Cell membrane</location>
        <topology evidence="1 9">Multi-pass membrane protein</topology>
    </subcellularLocation>
</comment>
<dbReference type="Pfam" id="PF00795">
    <property type="entry name" value="CN_hydrolase"/>
    <property type="match status" value="1"/>
</dbReference>
<dbReference type="EC" id="2.3.1.269" evidence="9"/>
<evidence type="ECO:0000256" key="9">
    <source>
        <dbReference type="HAMAP-Rule" id="MF_01148"/>
    </source>
</evidence>